<name>A0A1W1YQQ3_9FIRM</name>
<reference evidence="1 2" key="1">
    <citation type="submission" date="2017-04" db="EMBL/GenBank/DDBJ databases">
        <authorList>
            <person name="Afonso C.L."/>
            <person name="Miller P.J."/>
            <person name="Scott M.A."/>
            <person name="Spackman E."/>
            <person name="Goraichik I."/>
            <person name="Dimitrov K.M."/>
            <person name="Suarez D.L."/>
            <person name="Swayne D.E."/>
        </authorList>
    </citation>
    <scope>NUCLEOTIDE SEQUENCE [LARGE SCALE GENOMIC DNA]</scope>
    <source>
        <strain evidence="1 2">DSM 12816</strain>
    </source>
</reference>
<protein>
    <submittedName>
        <fullName evidence="1">Uncharacterized protein</fullName>
    </submittedName>
</protein>
<proteinExistence type="predicted"/>
<dbReference type="AlphaFoldDB" id="A0A1W1YQQ3"/>
<dbReference type="STRING" id="1122930.SAMN02745168_0633"/>
<dbReference type="RefSeq" id="WP_084233253.1">
    <property type="nucleotide sequence ID" value="NZ_FWXW01000001.1"/>
</dbReference>
<dbReference type="Proteomes" id="UP000192790">
    <property type="component" value="Unassembled WGS sequence"/>
</dbReference>
<sequence>MKGTNIAEQFHVVNILPPQDVDTGKTADIFSMKNYAHATIIVQCGSTNADAGNITIEECDNFTPTTDTAIDFYYYAETTAAGDTLGARTKAEAATGIDVSANDNTTYVIEIDASQLSDGYPCIELKWSDPGGATYASAVAILSGPRYAEDQSPTAIA</sequence>
<organism evidence="1 2">
    <name type="scientific">Papillibacter cinnamivorans DSM 12816</name>
    <dbReference type="NCBI Taxonomy" id="1122930"/>
    <lineage>
        <taxon>Bacteria</taxon>
        <taxon>Bacillati</taxon>
        <taxon>Bacillota</taxon>
        <taxon>Clostridia</taxon>
        <taxon>Eubacteriales</taxon>
        <taxon>Oscillospiraceae</taxon>
        <taxon>Papillibacter</taxon>
    </lineage>
</organism>
<evidence type="ECO:0000313" key="1">
    <source>
        <dbReference type="EMBL" id="SMC38507.1"/>
    </source>
</evidence>
<gene>
    <name evidence="1" type="ORF">SAMN02745168_0633</name>
</gene>
<accession>A0A1W1YQQ3</accession>
<dbReference type="EMBL" id="FWXW01000001">
    <property type="protein sequence ID" value="SMC38507.1"/>
    <property type="molecule type" value="Genomic_DNA"/>
</dbReference>
<keyword evidence="2" id="KW-1185">Reference proteome</keyword>
<evidence type="ECO:0000313" key="2">
    <source>
        <dbReference type="Proteomes" id="UP000192790"/>
    </source>
</evidence>